<feature type="compositionally biased region" description="Pro residues" evidence="6">
    <location>
        <begin position="21"/>
        <end position="41"/>
    </location>
</feature>
<dbReference type="PROSITE" id="PS51257">
    <property type="entry name" value="PROKAR_LIPOPROTEIN"/>
    <property type="match status" value="1"/>
</dbReference>
<evidence type="ECO:0000259" key="8">
    <source>
        <dbReference type="Pfam" id="PF00326"/>
    </source>
</evidence>
<keyword evidence="5" id="KW-0720">Serine protease</keyword>
<dbReference type="PANTHER" id="PTHR42881">
    <property type="entry name" value="PROLYL ENDOPEPTIDASE"/>
    <property type="match status" value="1"/>
</dbReference>
<keyword evidence="3" id="KW-0645">Protease</keyword>
<feature type="compositionally biased region" description="Low complexity" evidence="6">
    <location>
        <begin position="42"/>
        <end position="55"/>
    </location>
</feature>
<evidence type="ECO:0000256" key="2">
    <source>
        <dbReference type="ARBA" id="ARBA00011897"/>
    </source>
</evidence>
<dbReference type="Gene3D" id="2.130.10.120">
    <property type="entry name" value="Prolyl oligopeptidase, N-terminal domain"/>
    <property type="match status" value="1"/>
</dbReference>
<dbReference type="SUPFAM" id="SSF53474">
    <property type="entry name" value="alpha/beta-Hydrolases"/>
    <property type="match status" value="1"/>
</dbReference>
<feature type="domain" description="Peptidase S9 prolyl oligopeptidase catalytic" evidence="8">
    <location>
        <begin position="532"/>
        <end position="740"/>
    </location>
</feature>
<dbReference type="RefSeq" id="WP_159396850.1">
    <property type="nucleotide sequence ID" value="NZ_CP012673.1"/>
</dbReference>
<evidence type="ECO:0000313" key="10">
    <source>
        <dbReference type="EMBL" id="AUX40997.1"/>
    </source>
</evidence>
<proteinExistence type="predicted"/>
<protein>
    <recommendedName>
        <fullName evidence="2">prolyl oligopeptidase</fullName>
        <ecNumber evidence="2">3.4.21.26</ecNumber>
    </recommendedName>
</protein>
<evidence type="ECO:0000256" key="6">
    <source>
        <dbReference type="SAM" id="MobiDB-lite"/>
    </source>
</evidence>
<dbReference type="InterPro" id="IPR002470">
    <property type="entry name" value="Peptidase_S9A"/>
</dbReference>
<dbReference type="GO" id="GO:0006508">
    <property type="term" value="P:proteolysis"/>
    <property type="evidence" value="ECO:0007669"/>
    <property type="project" value="UniProtKB-KW"/>
</dbReference>
<evidence type="ECO:0000256" key="3">
    <source>
        <dbReference type="ARBA" id="ARBA00022670"/>
    </source>
</evidence>
<dbReference type="AlphaFoldDB" id="A0A2L0ENW6"/>
<keyword evidence="4" id="KW-0378">Hydrolase</keyword>
<dbReference type="Proteomes" id="UP000238348">
    <property type="component" value="Chromosome"/>
</dbReference>
<reference evidence="10 11" key="1">
    <citation type="submission" date="2015-09" db="EMBL/GenBank/DDBJ databases">
        <title>Sorangium comparison.</title>
        <authorList>
            <person name="Zaburannyi N."/>
            <person name="Bunk B."/>
            <person name="Overmann J."/>
            <person name="Mueller R."/>
        </authorList>
    </citation>
    <scope>NUCLEOTIDE SEQUENCE [LARGE SCALE GENOMIC DNA]</scope>
    <source>
        <strain evidence="10 11">So ce26</strain>
    </source>
</reference>
<dbReference type="InterPro" id="IPR029058">
    <property type="entry name" value="AB_hydrolase_fold"/>
</dbReference>
<dbReference type="PANTHER" id="PTHR42881:SF2">
    <property type="entry name" value="PROLYL ENDOPEPTIDASE"/>
    <property type="match status" value="1"/>
</dbReference>
<evidence type="ECO:0000256" key="4">
    <source>
        <dbReference type="ARBA" id="ARBA00022801"/>
    </source>
</evidence>
<feature type="domain" description="Peptidase S9A N-terminal" evidence="9">
    <location>
        <begin position="55"/>
        <end position="466"/>
    </location>
</feature>
<accession>A0A2L0ENW6</accession>
<evidence type="ECO:0000256" key="1">
    <source>
        <dbReference type="ARBA" id="ARBA00001070"/>
    </source>
</evidence>
<dbReference type="InterPro" id="IPR001375">
    <property type="entry name" value="Peptidase_S9_cat"/>
</dbReference>
<dbReference type="EMBL" id="CP012673">
    <property type="protein sequence ID" value="AUX40997.1"/>
    <property type="molecule type" value="Genomic_DNA"/>
</dbReference>
<feature type="signal peptide" evidence="7">
    <location>
        <begin position="1"/>
        <end position="22"/>
    </location>
</feature>
<dbReference type="InterPro" id="IPR023302">
    <property type="entry name" value="Pept_S9A_N"/>
</dbReference>
<dbReference type="Pfam" id="PF00326">
    <property type="entry name" value="Peptidase_S9"/>
    <property type="match status" value="1"/>
</dbReference>
<dbReference type="GO" id="GO:0004252">
    <property type="term" value="F:serine-type endopeptidase activity"/>
    <property type="evidence" value="ECO:0007669"/>
    <property type="project" value="UniProtKB-EC"/>
</dbReference>
<gene>
    <name evidence="10" type="ORF">SOCE26_024010</name>
</gene>
<evidence type="ECO:0000259" key="9">
    <source>
        <dbReference type="Pfam" id="PF02897"/>
    </source>
</evidence>
<feature type="chain" id="PRO_5014733387" description="prolyl oligopeptidase" evidence="7">
    <location>
        <begin position="23"/>
        <end position="742"/>
    </location>
</feature>
<dbReference type="Pfam" id="PF02897">
    <property type="entry name" value="Peptidase_S9_N"/>
    <property type="match status" value="1"/>
</dbReference>
<dbReference type="Gene3D" id="3.40.50.1820">
    <property type="entry name" value="alpha/beta hydrolase"/>
    <property type="match status" value="1"/>
</dbReference>
<dbReference type="GO" id="GO:0005829">
    <property type="term" value="C:cytosol"/>
    <property type="evidence" value="ECO:0007669"/>
    <property type="project" value="TreeGrafter"/>
</dbReference>
<dbReference type="InterPro" id="IPR051167">
    <property type="entry name" value="Prolyl_oligopep/macrocyclase"/>
</dbReference>
<comment type="catalytic activity">
    <reaction evidence="1">
        <text>Hydrolysis of Pro-|-Xaa &gt;&gt; Ala-|-Xaa in oligopeptides.</text>
        <dbReference type="EC" id="3.4.21.26"/>
    </reaction>
</comment>
<feature type="region of interest" description="Disordered" evidence="6">
    <location>
        <begin position="19"/>
        <end position="55"/>
    </location>
</feature>
<evidence type="ECO:0000313" key="11">
    <source>
        <dbReference type="Proteomes" id="UP000238348"/>
    </source>
</evidence>
<dbReference type="PRINTS" id="PR00862">
    <property type="entry name" value="PROLIGOPTASE"/>
</dbReference>
<dbReference type="EC" id="3.4.21.26" evidence="2"/>
<dbReference type="OrthoDB" id="9801421at2"/>
<evidence type="ECO:0000256" key="5">
    <source>
        <dbReference type="ARBA" id="ARBA00022825"/>
    </source>
</evidence>
<keyword evidence="7" id="KW-0732">Signal</keyword>
<organism evidence="10 11">
    <name type="scientific">Sorangium cellulosum</name>
    <name type="common">Polyangium cellulosum</name>
    <dbReference type="NCBI Taxonomy" id="56"/>
    <lineage>
        <taxon>Bacteria</taxon>
        <taxon>Pseudomonadati</taxon>
        <taxon>Myxococcota</taxon>
        <taxon>Polyangia</taxon>
        <taxon>Polyangiales</taxon>
        <taxon>Polyangiaceae</taxon>
        <taxon>Sorangium</taxon>
    </lineage>
</organism>
<dbReference type="SUPFAM" id="SSF50993">
    <property type="entry name" value="Peptidase/esterase 'gauge' domain"/>
    <property type="match status" value="1"/>
</dbReference>
<name>A0A2L0ENW6_SORCE</name>
<evidence type="ECO:0000256" key="7">
    <source>
        <dbReference type="SAM" id="SignalP"/>
    </source>
</evidence>
<sequence length="742" mass="79694">MPRPLASFAVVVLVAACSSSPAPPPAPGPGAGAPPAPPRPAAPASSVASASEAGPPVARVLEVRDRYFGAEIVDPYRWMETDSPDYAAWMKGQADHTRRTLDARPGRAELLARVQQLDNAAPRVTNVQRWGGKIFSLEAEPGKDNYKLYVRSGLGAAKRLLVDPEALTRDGKHFSIDYYVPSEDGRLVAVGISPSGSEMSVIHVIETATGKELPDVIDRARYAGVSWLDGRSFLYKRDRALPPDAPATERFTKARVHLHVLGADPEKDEPVFGYGVAPDIAVPEEGFPTVQAPPGSPYVFAMIEHGVQPEISLYVAPRRALSGAKTPWRKLVEPKDGVVGYEVRGDDLFLLGHHGAPRRKIVRTSLTRPDLGGAAAIVPEGEAVITWFGAAKDALYVRKLDGGVGRLFRVPFAGGAAVPVEPLVEGSVRGFFVEPRTPGALFRLDSWTASTRLFTFDPAKKKAELTDVIPPSPVVFEGIVSTEVKAKSADGTMVPLSIVHRRDVPRDGSSPAYLNGYGAYGSSYEPSFEPMLLAWLERGGIAAYCHPRGGGEYGEDWHRAGKLGTKTNTIDDFLACARYLVDEKLTSPPRLAGQGTSAGGIMVGGAIVRRPDLFGAAVIRVGMVNALRFEQIPIGPFNTGEFGAVATREGFEMLLAIDAYHKVKEGGAYPAVLLTTGITDPRVSPWQMAKMAARLQAATASDRPVLLRVDYGSGHGQGSTKTQREEELADIFTFLLWQAGAR</sequence>
<dbReference type="GO" id="GO:0070012">
    <property type="term" value="F:oligopeptidase activity"/>
    <property type="evidence" value="ECO:0007669"/>
    <property type="project" value="TreeGrafter"/>
</dbReference>